<accession>A0AAD5UUF2</accession>
<feature type="compositionally biased region" description="Low complexity" evidence="1">
    <location>
        <begin position="290"/>
        <end position="303"/>
    </location>
</feature>
<organism evidence="2 3">
    <name type="scientific">Meripilus lineatus</name>
    <dbReference type="NCBI Taxonomy" id="2056292"/>
    <lineage>
        <taxon>Eukaryota</taxon>
        <taxon>Fungi</taxon>
        <taxon>Dikarya</taxon>
        <taxon>Basidiomycota</taxon>
        <taxon>Agaricomycotina</taxon>
        <taxon>Agaricomycetes</taxon>
        <taxon>Polyporales</taxon>
        <taxon>Meripilaceae</taxon>
        <taxon>Meripilus</taxon>
    </lineage>
</organism>
<evidence type="ECO:0000256" key="1">
    <source>
        <dbReference type="SAM" id="MobiDB-lite"/>
    </source>
</evidence>
<evidence type="ECO:0000313" key="3">
    <source>
        <dbReference type="Proteomes" id="UP001212997"/>
    </source>
</evidence>
<protein>
    <submittedName>
        <fullName evidence="2">Uncharacterized protein</fullName>
    </submittedName>
</protein>
<feature type="compositionally biased region" description="Low complexity" evidence="1">
    <location>
        <begin position="265"/>
        <end position="279"/>
    </location>
</feature>
<dbReference type="Proteomes" id="UP001212997">
    <property type="component" value="Unassembled WGS sequence"/>
</dbReference>
<feature type="region of interest" description="Disordered" evidence="1">
    <location>
        <begin position="79"/>
        <end position="321"/>
    </location>
</feature>
<feature type="compositionally biased region" description="Basic and acidic residues" evidence="1">
    <location>
        <begin position="115"/>
        <end position="128"/>
    </location>
</feature>
<gene>
    <name evidence="2" type="ORF">NLI96_g10035</name>
</gene>
<sequence length="321" mass="33817">MGHLTLISEDVIGALEHFPPDLRLTIAQYSPQPEWDEYVTGRYKETKKKDTSLLGGGKPVIASGMRNGGGVANTWKVDEAEAGSGSGPGSAAGVATSAVGSLKEKGDVGGSEANGEMRRGARNAREASTDFGTPMEDDDDDEFHSAPPHFARYLAQEMQSSDHFSSDEASSDEEEDGGWLAQSHFDLRPPPVSARQHNGNRRPLSSSTFDDAFEPPTSSANTGFTDPFDDDAFGPFSDSAAAASGSEPFTFPTGIADEMIEDSSFDSFGDFGDFQSAGSLEDSGAMTPTADSWSFASNSSAGSMEEFGGRLSGSPNERTAT</sequence>
<evidence type="ECO:0000313" key="2">
    <source>
        <dbReference type="EMBL" id="KAJ3478053.1"/>
    </source>
</evidence>
<reference evidence="2" key="1">
    <citation type="submission" date="2022-07" db="EMBL/GenBank/DDBJ databases">
        <title>Genome Sequence of Physisporinus lineatus.</title>
        <authorList>
            <person name="Buettner E."/>
        </authorList>
    </citation>
    <scope>NUCLEOTIDE SEQUENCE</scope>
    <source>
        <strain evidence="2">VT162</strain>
    </source>
</reference>
<proteinExistence type="predicted"/>
<dbReference type="EMBL" id="JANAWD010000542">
    <property type="protein sequence ID" value="KAJ3478053.1"/>
    <property type="molecule type" value="Genomic_DNA"/>
</dbReference>
<feature type="compositionally biased region" description="Low complexity" evidence="1">
    <location>
        <begin position="91"/>
        <end position="101"/>
    </location>
</feature>
<dbReference type="AlphaFoldDB" id="A0AAD5UUF2"/>
<comment type="caution">
    <text evidence="2">The sequence shown here is derived from an EMBL/GenBank/DDBJ whole genome shotgun (WGS) entry which is preliminary data.</text>
</comment>
<keyword evidence="3" id="KW-1185">Reference proteome</keyword>
<name>A0AAD5UUF2_9APHY</name>